<proteinExistence type="predicted"/>
<evidence type="ECO:0000313" key="2">
    <source>
        <dbReference type="Proteomes" id="UP000719412"/>
    </source>
</evidence>
<organism evidence="1 2">
    <name type="scientific">Tenebrio molitor</name>
    <name type="common">Yellow mealworm beetle</name>
    <dbReference type="NCBI Taxonomy" id="7067"/>
    <lineage>
        <taxon>Eukaryota</taxon>
        <taxon>Metazoa</taxon>
        <taxon>Ecdysozoa</taxon>
        <taxon>Arthropoda</taxon>
        <taxon>Hexapoda</taxon>
        <taxon>Insecta</taxon>
        <taxon>Pterygota</taxon>
        <taxon>Neoptera</taxon>
        <taxon>Endopterygota</taxon>
        <taxon>Coleoptera</taxon>
        <taxon>Polyphaga</taxon>
        <taxon>Cucujiformia</taxon>
        <taxon>Tenebrionidae</taxon>
        <taxon>Tenebrio</taxon>
    </lineage>
</organism>
<dbReference type="AlphaFoldDB" id="A0A8J6HBN1"/>
<sequence length="103" mass="10932">MPYTAQPASDCKTFRTLCEPPSADVGTELSSNIRMDSAVFVAPDPARTLSLANRKRPRQTPPGARGRPALPIYIFANICSITVTSVEDVAKIRGGTAAPDVTS</sequence>
<dbReference type="Proteomes" id="UP000719412">
    <property type="component" value="Unassembled WGS sequence"/>
</dbReference>
<gene>
    <name evidence="1" type="ORF">GEV33_011680</name>
</gene>
<reference evidence="1" key="1">
    <citation type="journal article" date="2020" name="J Insects Food Feed">
        <title>The yellow mealworm (Tenebrio molitor) genome: a resource for the emerging insects as food and feed industry.</title>
        <authorList>
            <person name="Eriksson T."/>
            <person name="Andere A."/>
            <person name="Kelstrup H."/>
            <person name="Emery V."/>
            <person name="Picard C."/>
        </authorList>
    </citation>
    <scope>NUCLEOTIDE SEQUENCE</scope>
    <source>
        <strain evidence="1">Stoneville</strain>
        <tissue evidence="1">Whole head</tissue>
    </source>
</reference>
<comment type="caution">
    <text evidence="1">The sequence shown here is derived from an EMBL/GenBank/DDBJ whole genome shotgun (WGS) entry which is preliminary data.</text>
</comment>
<evidence type="ECO:0000313" key="1">
    <source>
        <dbReference type="EMBL" id="KAH0811112.1"/>
    </source>
</evidence>
<reference evidence="1" key="2">
    <citation type="submission" date="2021-08" db="EMBL/GenBank/DDBJ databases">
        <authorList>
            <person name="Eriksson T."/>
        </authorList>
    </citation>
    <scope>NUCLEOTIDE SEQUENCE</scope>
    <source>
        <strain evidence="1">Stoneville</strain>
        <tissue evidence="1">Whole head</tissue>
    </source>
</reference>
<name>A0A8J6HBN1_TENMO</name>
<keyword evidence="2" id="KW-1185">Reference proteome</keyword>
<protein>
    <submittedName>
        <fullName evidence="1">Uncharacterized protein</fullName>
    </submittedName>
</protein>
<accession>A0A8J6HBN1</accession>
<dbReference type="EMBL" id="JABDTM020027033">
    <property type="protein sequence ID" value="KAH0811112.1"/>
    <property type="molecule type" value="Genomic_DNA"/>
</dbReference>